<dbReference type="PROSITE" id="PS51375">
    <property type="entry name" value="PPR"/>
    <property type="match status" value="3"/>
</dbReference>
<dbReference type="SUPFAM" id="SSF48452">
    <property type="entry name" value="TPR-like"/>
    <property type="match status" value="3"/>
</dbReference>
<feature type="repeat" description="PPR" evidence="3">
    <location>
        <begin position="950"/>
        <end position="984"/>
    </location>
</feature>
<dbReference type="InterPro" id="IPR002885">
    <property type="entry name" value="PPR_rpt"/>
</dbReference>
<proteinExistence type="inferred from homology"/>
<dbReference type="Gene3D" id="1.25.40.10">
    <property type="entry name" value="Tetratricopeptide repeat domain"/>
    <property type="match status" value="5"/>
</dbReference>
<feature type="chain" id="PRO_5007829271" description="Pentacotripeptide-repeat region of PRORP domain-containing protein" evidence="4">
    <location>
        <begin position="17"/>
        <end position="1224"/>
    </location>
</feature>
<gene>
    <name evidence="5" type="ORF">DCAR_018288</name>
</gene>
<comment type="similarity">
    <text evidence="1">Belongs to the PPR family. P subfamily.</text>
</comment>
<dbReference type="PANTHER" id="PTHR45717:SF8">
    <property type="entry name" value="OS01G0301000 PROTEIN"/>
    <property type="match status" value="1"/>
</dbReference>
<dbReference type="Pfam" id="PF12854">
    <property type="entry name" value="PPR_1"/>
    <property type="match status" value="1"/>
</dbReference>
<accession>A0A161XTK6</accession>
<dbReference type="PANTHER" id="PTHR45717">
    <property type="entry name" value="OS12G0527900 PROTEIN"/>
    <property type="match status" value="1"/>
</dbReference>
<evidence type="ECO:0000256" key="1">
    <source>
        <dbReference type="ARBA" id="ARBA00007626"/>
    </source>
</evidence>
<dbReference type="Gramene" id="KZM95046">
    <property type="protein sequence ID" value="KZM95046"/>
    <property type="gene ID" value="DCAR_018288"/>
</dbReference>
<dbReference type="EMBL" id="LNRQ01000005">
    <property type="protein sequence ID" value="KZM95046.1"/>
    <property type="molecule type" value="Genomic_DNA"/>
</dbReference>
<evidence type="ECO:0000256" key="2">
    <source>
        <dbReference type="ARBA" id="ARBA00022737"/>
    </source>
</evidence>
<keyword evidence="2" id="KW-0677">Repeat</keyword>
<dbReference type="NCBIfam" id="TIGR00756">
    <property type="entry name" value="PPR"/>
    <property type="match status" value="5"/>
</dbReference>
<dbReference type="GO" id="GO:0005739">
    <property type="term" value="C:mitochondrion"/>
    <property type="evidence" value="ECO:0007669"/>
    <property type="project" value="TreeGrafter"/>
</dbReference>
<reference evidence="5" key="1">
    <citation type="journal article" date="2016" name="Nat. Genet.">
        <title>A high-quality carrot genome assembly provides new insights into carotenoid accumulation and asterid genome evolution.</title>
        <authorList>
            <person name="Iorizzo M."/>
            <person name="Ellison S."/>
            <person name="Senalik D."/>
            <person name="Zeng P."/>
            <person name="Satapoomin P."/>
            <person name="Huang J."/>
            <person name="Bowman M."/>
            <person name="Iovene M."/>
            <person name="Sanseverino W."/>
            <person name="Cavagnaro P."/>
            <person name="Yildiz M."/>
            <person name="Macko-Podgorni A."/>
            <person name="Moranska E."/>
            <person name="Grzebelus E."/>
            <person name="Grzebelus D."/>
            <person name="Ashrafi H."/>
            <person name="Zheng Z."/>
            <person name="Cheng S."/>
            <person name="Spooner D."/>
            <person name="Van Deynze A."/>
            <person name="Simon P."/>
        </authorList>
    </citation>
    <scope>NUCLEOTIDE SEQUENCE [LARGE SCALE GENOMIC DNA]</scope>
    <source>
        <tissue evidence="5">Leaf</tissue>
    </source>
</reference>
<dbReference type="InterPro" id="IPR011990">
    <property type="entry name" value="TPR-like_helical_dom_sf"/>
</dbReference>
<name>A0A161XTK6_DAUCS</name>
<dbReference type="GO" id="GO:0003729">
    <property type="term" value="F:mRNA binding"/>
    <property type="evidence" value="ECO:0007669"/>
    <property type="project" value="UniProtKB-ARBA"/>
</dbReference>
<feature type="repeat" description="PPR" evidence="3">
    <location>
        <begin position="58"/>
        <end position="92"/>
    </location>
</feature>
<dbReference type="AlphaFoldDB" id="A0A161XTK6"/>
<feature type="repeat" description="PPR" evidence="3">
    <location>
        <begin position="452"/>
        <end position="486"/>
    </location>
</feature>
<evidence type="ECO:0000313" key="5">
    <source>
        <dbReference type="EMBL" id="KZM95046.1"/>
    </source>
</evidence>
<keyword evidence="4" id="KW-0732">Signal</keyword>
<sequence length="1224" mass="140673">MMFLICGFFTLQVMEWMNKSGNGFAPTDTAKYLDLTAKVKGISAAEYYFNGLLPSEIHKCAYGALLNCFCQGGLEDKAHALFVEMDKMGIVSTIAFNNLMTLYMKIHQPEKVPALIQELKNRNMPLDMFSYSVWMGSYSSLNDIKAVERVFEEVNLIYGKQNYDWTIISNLASAYVNVGLDEKAELTLKELEKKHDMTEEAGRVFEHVVKRCEGPYYRYWEMLMSYYLEKHEIDTALECLEAAISEGKNNEWHPTPEDVNRFMEYFKKDNDANGAEMFCKILRKLQPLDHGTYTSLLEIYAGASQIVLFNPSRLFSATPSSLVRYVCTAVKMEHDAAAAAATVQKVVKLKRDVLYLQLSAPDSSKASTLDTLNLFFPEKDDFTSKFQLNSCILQLRRSGKVLRALQVMEWMHTRNIKFEPTDHARQLDLISQVKGISAAENHFNGIPEIAKDISTYGALLNCYCREKLTDKALNLFEKMDTMQFLSSVAFNNLMSLYMRLNMPEKVPPLVQEMKNRNIALSVHTYNIWITSYTCLKDIEAAEKVFEEITHNNGAVQHDWTTFSNLAVAYVKAGLYEKAESTLEKMEEEIRKMGKRCGRKPFHYLLSLYAGTSNLDKVHKIWKHLKSAFKMDSDKSTLAMLETLARLDDVNGFKKIFEEWESTCSTYDRRLPYHAIGFYLKHGMIEEAEMVFHNILKRYNGNTHWFWKRVMQHYLEKQQLDFALSCLETAISVVKNNELHPTPEDVNRLMEYFKKEGDVNKAEKFCKILKKVNLLDSEAYKLLLETYVAASKEAPDMRNRIMDDGIEASPELEERRRFPSSSPPTRYLCTAVTEKQPAAPARSKKSGRERSDGLYNRLSALGRSGGSAIDTLNKYFSEGNYARKYELDTCIWQLRRFGKADHALQVMEWMQTRKIKFHPTDHAKFLDLVSKVKGISAAENYFSGLPESAKDRSTYGALLNCYCREKLAEKAQTLFEKMDSMHIVSSLTFNNLMSLCMRRNMPEAVIPLVQEMKNRNLPLGVHTYNIWMTSYSQMNDIEGVERVFEEMQVNNGEEQNSWTAYSNLAAAYVRAGLKEKAESGLKKNGLIKEAEDVIDNILKRCKGPFYQHCKPLILYYLDKSQVDLALGCLKAALCEVKDNERHQTYEDVKSFVMEYFKKERNVTGAEKCCKILKSLKPLDFEAYRLLLETYVAASKIAPEMRCRIMDDGIEITSELEKLLERVCPE</sequence>
<dbReference type="Pfam" id="PF01535">
    <property type="entry name" value="PPR"/>
    <property type="match status" value="4"/>
</dbReference>
<dbReference type="Pfam" id="PF13041">
    <property type="entry name" value="PPR_2"/>
    <property type="match status" value="2"/>
</dbReference>
<protein>
    <recommendedName>
        <fullName evidence="6">Pentacotripeptide-repeat region of PRORP domain-containing protein</fullName>
    </recommendedName>
</protein>
<organism evidence="5">
    <name type="scientific">Daucus carota subsp. sativus</name>
    <name type="common">Carrot</name>
    <dbReference type="NCBI Taxonomy" id="79200"/>
    <lineage>
        <taxon>Eukaryota</taxon>
        <taxon>Viridiplantae</taxon>
        <taxon>Streptophyta</taxon>
        <taxon>Embryophyta</taxon>
        <taxon>Tracheophyta</taxon>
        <taxon>Spermatophyta</taxon>
        <taxon>Magnoliopsida</taxon>
        <taxon>eudicotyledons</taxon>
        <taxon>Gunneridae</taxon>
        <taxon>Pentapetalae</taxon>
        <taxon>asterids</taxon>
        <taxon>campanulids</taxon>
        <taxon>Apiales</taxon>
        <taxon>Apiaceae</taxon>
        <taxon>Apioideae</taxon>
        <taxon>Scandiceae</taxon>
        <taxon>Daucinae</taxon>
        <taxon>Daucus</taxon>
        <taxon>Daucus sect. Daucus</taxon>
    </lineage>
</organism>
<feature type="signal peptide" evidence="4">
    <location>
        <begin position="1"/>
        <end position="16"/>
    </location>
</feature>
<comment type="caution">
    <text evidence="5">The sequence shown here is derived from an EMBL/GenBank/DDBJ whole genome shotgun (WGS) entry which is preliminary data.</text>
</comment>
<evidence type="ECO:0008006" key="6">
    <source>
        <dbReference type="Google" id="ProtNLM"/>
    </source>
</evidence>
<evidence type="ECO:0000256" key="4">
    <source>
        <dbReference type="SAM" id="SignalP"/>
    </source>
</evidence>
<dbReference type="OMA" id="LQVMEWM"/>
<evidence type="ECO:0000256" key="3">
    <source>
        <dbReference type="PROSITE-ProRule" id="PRU00708"/>
    </source>
</evidence>